<evidence type="ECO:0000259" key="5">
    <source>
        <dbReference type="Pfam" id="PF17675"/>
    </source>
</evidence>
<dbReference type="EMBL" id="OZ022410">
    <property type="protein sequence ID" value="CAK9440966.1"/>
    <property type="molecule type" value="Genomic_DNA"/>
</dbReference>
<dbReference type="Pfam" id="PF04111">
    <property type="entry name" value="APG6"/>
    <property type="match status" value="1"/>
</dbReference>
<dbReference type="InterPro" id="IPR041691">
    <property type="entry name" value="Atg6/beclin_CC"/>
</dbReference>
<gene>
    <name evidence="6" type="ORF">LODBEIA_P48350</name>
</gene>
<feature type="compositionally biased region" description="Basic and acidic residues" evidence="3">
    <location>
        <begin position="39"/>
        <end position="50"/>
    </location>
</feature>
<dbReference type="InterPro" id="IPR040455">
    <property type="entry name" value="Atg6_BARA"/>
</dbReference>
<dbReference type="RefSeq" id="XP_066831773.1">
    <property type="nucleotide sequence ID" value="XM_066975100.1"/>
</dbReference>
<reference evidence="6 7" key="1">
    <citation type="submission" date="2024-03" db="EMBL/GenBank/DDBJ databases">
        <authorList>
            <person name="Brejova B."/>
        </authorList>
    </citation>
    <scope>NUCLEOTIDE SEQUENCE [LARGE SCALE GENOMIC DNA]</scope>
    <source>
        <strain evidence="6 7">CBS 14171</strain>
    </source>
</reference>
<sequence length="532" mass="61103">MDSGQQICHECDSSLRIGGTLKRLNPSQLGLIVNTRQNSEFKKADKERLNDLQPSDYLTKEKLSIYNQLPRNAEPMYLKSYFESEDEDDDEDDDDDEEEEDDDEDEGVEVEVEADDDHHNATGSTSNTNSELNSYLVVNEDDVDALKEQADADGEAGAAGGNLKKPDHGDEEHFEIKISSRIKTLNKIFRILSNTQDIDHPLSVDCAHLLLENFKLKFDQSQKEKDQYLSFLKKLKIQDAKLNLYDEHGNVKTQFENQELDDSLQHSLQEFSRLGQLESERLQELRQLESDKSNLEQQLAKNEAELEDITTNQLNAIIRLRNELQLNLMDKQNKLDQLNASYQFQLNRIDELRSSNVYKMMFDINLDEKYGKINSFRLGYKIVWPEINAALGQIVLLVAFILRRLNLKLPSYRVVPMGSQSHIVKFTESENGTKTKKVLNLYSSDEFTLGRLFNFNKLDVAMIALLDILAIIVERLAEIDNELELPYKIRNDTIGGKSIRVTSNSEWTQGCKMLLTNLNWILTFVGVHTHTE</sequence>
<dbReference type="Gene3D" id="1.10.418.40">
    <property type="entry name" value="Autophagy protein 6/Beclin 1"/>
    <property type="match status" value="1"/>
</dbReference>
<keyword evidence="2" id="KW-0175">Coiled coil</keyword>
<accession>A0ABP0ZU06</accession>
<evidence type="ECO:0000256" key="3">
    <source>
        <dbReference type="SAM" id="MobiDB-lite"/>
    </source>
</evidence>
<dbReference type="Proteomes" id="UP001497383">
    <property type="component" value="Chromosome 6"/>
</dbReference>
<evidence type="ECO:0000256" key="2">
    <source>
        <dbReference type="SAM" id="Coils"/>
    </source>
</evidence>
<dbReference type="PANTHER" id="PTHR12768:SF4">
    <property type="entry name" value="BECLIN-1"/>
    <property type="match status" value="1"/>
</dbReference>
<evidence type="ECO:0000313" key="7">
    <source>
        <dbReference type="Proteomes" id="UP001497383"/>
    </source>
</evidence>
<evidence type="ECO:0000259" key="4">
    <source>
        <dbReference type="Pfam" id="PF04111"/>
    </source>
</evidence>
<feature type="compositionally biased region" description="Acidic residues" evidence="3">
    <location>
        <begin position="83"/>
        <end position="115"/>
    </location>
</feature>
<dbReference type="InterPro" id="IPR007243">
    <property type="entry name" value="Atg6/Beclin"/>
</dbReference>
<evidence type="ECO:0000256" key="1">
    <source>
        <dbReference type="ARBA" id="ARBA00005965"/>
    </source>
</evidence>
<feature type="region of interest" description="Disordered" evidence="3">
    <location>
        <begin position="36"/>
        <end position="55"/>
    </location>
</feature>
<feature type="domain" description="Atg6 BARA" evidence="4">
    <location>
        <begin position="352"/>
        <end position="525"/>
    </location>
</feature>
<dbReference type="Pfam" id="PF17675">
    <property type="entry name" value="APG6_N"/>
    <property type="match status" value="1"/>
</dbReference>
<feature type="compositionally biased region" description="Polar residues" evidence="3">
    <location>
        <begin position="121"/>
        <end position="133"/>
    </location>
</feature>
<protein>
    <recommendedName>
        <fullName evidence="8">Autophagy-related protein 6</fullName>
    </recommendedName>
</protein>
<feature type="domain" description="Atg6/beclin coiled-coil" evidence="5">
    <location>
        <begin position="201"/>
        <end position="348"/>
    </location>
</feature>
<organism evidence="6 7">
    <name type="scientific">Lodderomyces beijingensis</name>
    <dbReference type="NCBI Taxonomy" id="1775926"/>
    <lineage>
        <taxon>Eukaryota</taxon>
        <taxon>Fungi</taxon>
        <taxon>Dikarya</taxon>
        <taxon>Ascomycota</taxon>
        <taxon>Saccharomycotina</taxon>
        <taxon>Pichiomycetes</taxon>
        <taxon>Debaryomycetaceae</taxon>
        <taxon>Candida/Lodderomyces clade</taxon>
        <taxon>Lodderomyces</taxon>
    </lineage>
</organism>
<feature type="region of interest" description="Disordered" evidence="3">
    <location>
        <begin position="151"/>
        <end position="171"/>
    </location>
</feature>
<proteinExistence type="inferred from homology"/>
<evidence type="ECO:0000313" key="6">
    <source>
        <dbReference type="EMBL" id="CAK9440966.1"/>
    </source>
</evidence>
<feature type="coiled-coil region" evidence="2">
    <location>
        <begin position="278"/>
        <end position="355"/>
    </location>
</feature>
<dbReference type="PANTHER" id="PTHR12768">
    <property type="entry name" value="BECLIN 1"/>
    <property type="match status" value="1"/>
</dbReference>
<comment type="similarity">
    <text evidence="1">Belongs to the beclin family.</text>
</comment>
<keyword evidence="7" id="KW-1185">Reference proteome</keyword>
<name>A0ABP0ZU06_9ASCO</name>
<evidence type="ECO:0008006" key="8">
    <source>
        <dbReference type="Google" id="ProtNLM"/>
    </source>
</evidence>
<dbReference type="GeneID" id="92210031"/>
<dbReference type="InterPro" id="IPR038274">
    <property type="entry name" value="Atg6/Beclin_C_sf"/>
</dbReference>
<feature type="region of interest" description="Disordered" evidence="3">
    <location>
        <begin position="83"/>
        <end position="133"/>
    </location>
</feature>